<keyword evidence="8" id="KW-0456">Lyase</keyword>
<dbReference type="Gene3D" id="3.40.50.720">
    <property type="entry name" value="NAD(P)-binding Rossmann-like Domain"/>
    <property type="match status" value="1"/>
</dbReference>
<dbReference type="PANTHER" id="PTHR35330:SF1">
    <property type="entry name" value="SIROHEME BIOSYNTHESIS PROTEIN MET8"/>
    <property type="match status" value="1"/>
</dbReference>
<dbReference type="NCBIfam" id="TIGR01470">
    <property type="entry name" value="cysG_Nterm"/>
    <property type="match status" value="1"/>
</dbReference>
<gene>
    <name evidence="8" type="ORF">HNR31_003432</name>
</gene>
<comment type="pathway">
    <text evidence="1">Porphyrin-containing compound metabolism; siroheme biosynthesis; sirohydrochlorin from precorrin-2: step 1/1.</text>
</comment>
<dbReference type="InterPro" id="IPR042518">
    <property type="entry name" value="SirC_C"/>
</dbReference>
<dbReference type="NCBIfam" id="NF005222">
    <property type="entry name" value="PRK06718.1"/>
    <property type="match status" value="1"/>
</dbReference>
<dbReference type="AlphaFoldDB" id="A0A7V9Z9T5"/>
<evidence type="ECO:0000256" key="5">
    <source>
        <dbReference type="ARBA" id="ARBA00023244"/>
    </source>
</evidence>
<dbReference type="SUPFAM" id="SSF75615">
    <property type="entry name" value="Siroheme synthase middle domains-like"/>
    <property type="match status" value="1"/>
</dbReference>
<feature type="domain" description="Siroheme synthase central" evidence="7">
    <location>
        <begin position="117"/>
        <end position="143"/>
    </location>
</feature>
<dbReference type="Pfam" id="PF13241">
    <property type="entry name" value="NAD_binding_7"/>
    <property type="match status" value="1"/>
</dbReference>
<dbReference type="RefSeq" id="WP_181557294.1">
    <property type="nucleotide sequence ID" value="NZ_CP064060.1"/>
</dbReference>
<dbReference type="GO" id="GO:0004325">
    <property type="term" value="F:ferrochelatase activity"/>
    <property type="evidence" value="ECO:0007669"/>
    <property type="project" value="InterPro"/>
</dbReference>
<dbReference type="Proteomes" id="UP000523087">
    <property type="component" value="Unassembled WGS sequence"/>
</dbReference>
<accession>A0A7V9Z9T5</accession>
<evidence type="ECO:0000256" key="3">
    <source>
        <dbReference type="ARBA" id="ARBA00023002"/>
    </source>
</evidence>
<dbReference type="UniPathway" id="UPA00262">
    <property type="reaction ID" value="UER00222"/>
</dbReference>
<dbReference type="GO" id="GO:0043115">
    <property type="term" value="F:precorrin-2 dehydrogenase activity"/>
    <property type="evidence" value="ECO:0007669"/>
    <property type="project" value="UniProtKB-EC"/>
</dbReference>
<name>A0A7V9Z9T5_9BACL</name>
<comment type="caution">
    <text evidence="8">The sequence shown here is derived from an EMBL/GenBank/DDBJ whole genome shotgun (WGS) entry which is preliminary data.</text>
</comment>
<dbReference type="EMBL" id="JACDUT010000015">
    <property type="protein sequence ID" value="MBA2876614.1"/>
    <property type="molecule type" value="Genomic_DNA"/>
</dbReference>
<dbReference type="InterPro" id="IPR006367">
    <property type="entry name" value="Sirohaem_synthase_N"/>
</dbReference>
<dbReference type="PANTHER" id="PTHR35330">
    <property type="entry name" value="SIROHEME BIOSYNTHESIS PROTEIN MET8"/>
    <property type="match status" value="1"/>
</dbReference>
<evidence type="ECO:0000256" key="1">
    <source>
        <dbReference type="ARBA" id="ARBA00005010"/>
    </source>
</evidence>
<protein>
    <recommendedName>
        <fullName evidence="2">precorrin-2 dehydrogenase</fullName>
        <ecNumber evidence="2">1.3.1.76</ecNumber>
    </recommendedName>
</protein>
<keyword evidence="9" id="KW-1185">Reference proteome</keyword>
<comment type="catalytic activity">
    <reaction evidence="6">
        <text>precorrin-2 + NAD(+) = sirohydrochlorin + NADH + 2 H(+)</text>
        <dbReference type="Rhea" id="RHEA:15613"/>
        <dbReference type="ChEBI" id="CHEBI:15378"/>
        <dbReference type="ChEBI" id="CHEBI:57540"/>
        <dbReference type="ChEBI" id="CHEBI:57945"/>
        <dbReference type="ChEBI" id="CHEBI:58351"/>
        <dbReference type="ChEBI" id="CHEBI:58827"/>
        <dbReference type="EC" id="1.3.1.76"/>
    </reaction>
</comment>
<sequence>MTYPIMLDLTNKQVVVIGGGKVAERKIRGLIEAKANVVVVAPEITALIQQLVDEGALVWRKKCFSREDIKEAFLIIAATNERGVNESVAQAARPHQLINVVDNPTQSNFYVPSTVRRGKLTIAVSTGGASPILAAKIRREIAEKYDENYENYIDFLYECRQYILRNVSDSKKKQQLLQVITDESFRKTENWEEEFQKLFKRIMSE</sequence>
<dbReference type="GO" id="GO:0019354">
    <property type="term" value="P:siroheme biosynthetic process"/>
    <property type="evidence" value="ECO:0007669"/>
    <property type="project" value="UniProtKB-UniPathway"/>
</dbReference>
<evidence type="ECO:0000259" key="7">
    <source>
        <dbReference type="Pfam" id="PF14824"/>
    </source>
</evidence>
<evidence type="ECO:0000256" key="4">
    <source>
        <dbReference type="ARBA" id="ARBA00023027"/>
    </source>
</evidence>
<keyword evidence="3 8" id="KW-0560">Oxidoreductase</keyword>
<dbReference type="InterPro" id="IPR028161">
    <property type="entry name" value="Met8-like"/>
</dbReference>
<evidence type="ECO:0000313" key="9">
    <source>
        <dbReference type="Proteomes" id="UP000523087"/>
    </source>
</evidence>
<dbReference type="Pfam" id="PF22440">
    <property type="entry name" value="SirC_C"/>
    <property type="match status" value="1"/>
</dbReference>
<dbReference type="SUPFAM" id="SSF51735">
    <property type="entry name" value="NAD(P)-binding Rossmann-fold domains"/>
    <property type="match status" value="1"/>
</dbReference>
<dbReference type="Gene3D" id="1.10.8.610">
    <property type="entry name" value="SirC, precorrin-2 dehydrogenase, C-terminal helical domain-like"/>
    <property type="match status" value="1"/>
</dbReference>
<keyword evidence="4" id="KW-0520">NAD</keyword>
<proteinExistence type="predicted"/>
<keyword evidence="5" id="KW-0627">Porphyrin biosynthesis</keyword>
<dbReference type="InterPro" id="IPR036291">
    <property type="entry name" value="NAD(P)-bd_dom_sf"/>
</dbReference>
<dbReference type="InterPro" id="IPR028281">
    <property type="entry name" value="Sirohaem_synthase_central"/>
</dbReference>
<organism evidence="8 9">
    <name type="scientific">Thermaerobacillus caldiproteolyticus</name>
    <dbReference type="NCBI Taxonomy" id="247480"/>
    <lineage>
        <taxon>Bacteria</taxon>
        <taxon>Bacillati</taxon>
        <taxon>Bacillota</taxon>
        <taxon>Bacilli</taxon>
        <taxon>Bacillales</taxon>
        <taxon>Anoxybacillaceae</taxon>
        <taxon>Thermaerobacillus</taxon>
    </lineage>
</organism>
<dbReference type="Pfam" id="PF14824">
    <property type="entry name" value="Sirohm_synth_M"/>
    <property type="match status" value="1"/>
</dbReference>
<evidence type="ECO:0000256" key="6">
    <source>
        <dbReference type="ARBA" id="ARBA00047561"/>
    </source>
</evidence>
<reference evidence="8 9" key="1">
    <citation type="submission" date="2020-07" db="EMBL/GenBank/DDBJ databases">
        <title>Genomic Encyclopedia of Type Strains, Phase IV (KMG-IV): sequencing the most valuable type-strain genomes for metagenomic binning, comparative biology and taxonomic classification.</title>
        <authorList>
            <person name="Goeker M."/>
        </authorList>
    </citation>
    <scope>NUCLEOTIDE SEQUENCE [LARGE SCALE GENOMIC DNA]</scope>
    <source>
        <strain evidence="8 9">DSM 15730</strain>
    </source>
</reference>
<dbReference type="EC" id="1.3.1.76" evidence="2"/>
<evidence type="ECO:0000256" key="2">
    <source>
        <dbReference type="ARBA" id="ARBA00012400"/>
    </source>
</evidence>
<evidence type="ECO:0000313" key="8">
    <source>
        <dbReference type="EMBL" id="MBA2876614.1"/>
    </source>
</evidence>